<protein>
    <recommendedName>
        <fullName evidence="7">Rhodopsin domain-containing protein</fullName>
    </recommendedName>
</protein>
<dbReference type="PANTHER" id="PTHR33048:SF47">
    <property type="entry name" value="INTEGRAL MEMBRANE PROTEIN-RELATED"/>
    <property type="match status" value="1"/>
</dbReference>
<feature type="transmembrane region" description="Helical" evidence="6">
    <location>
        <begin position="150"/>
        <end position="168"/>
    </location>
</feature>
<proteinExistence type="inferred from homology"/>
<comment type="caution">
    <text evidence="8">The sequence shown here is derived from an EMBL/GenBank/DDBJ whole genome shotgun (WGS) entry which is preliminary data.</text>
</comment>
<evidence type="ECO:0000256" key="3">
    <source>
        <dbReference type="ARBA" id="ARBA00022989"/>
    </source>
</evidence>
<dbReference type="Pfam" id="PF20684">
    <property type="entry name" value="Fung_rhodopsin"/>
    <property type="match status" value="1"/>
</dbReference>
<evidence type="ECO:0000256" key="2">
    <source>
        <dbReference type="ARBA" id="ARBA00022692"/>
    </source>
</evidence>
<feature type="non-terminal residue" evidence="8">
    <location>
        <position position="1"/>
    </location>
</feature>
<keyword evidence="4 6" id="KW-0472">Membrane</keyword>
<reference evidence="8" key="1">
    <citation type="journal article" date="2021" name="Nat. Commun.">
        <title>Genetic determinants of endophytism in the Arabidopsis root mycobiome.</title>
        <authorList>
            <person name="Mesny F."/>
            <person name="Miyauchi S."/>
            <person name="Thiergart T."/>
            <person name="Pickel B."/>
            <person name="Atanasova L."/>
            <person name="Karlsson M."/>
            <person name="Huettel B."/>
            <person name="Barry K.W."/>
            <person name="Haridas S."/>
            <person name="Chen C."/>
            <person name="Bauer D."/>
            <person name="Andreopoulos W."/>
            <person name="Pangilinan J."/>
            <person name="LaButti K."/>
            <person name="Riley R."/>
            <person name="Lipzen A."/>
            <person name="Clum A."/>
            <person name="Drula E."/>
            <person name="Henrissat B."/>
            <person name="Kohler A."/>
            <person name="Grigoriev I.V."/>
            <person name="Martin F.M."/>
            <person name="Hacquard S."/>
        </authorList>
    </citation>
    <scope>NUCLEOTIDE SEQUENCE</scope>
    <source>
        <strain evidence="8">MPI-CAGE-CH-0235</strain>
    </source>
</reference>
<dbReference type="AlphaFoldDB" id="A0A8K0WKE5"/>
<keyword evidence="9" id="KW-1185">Reference proteome</keyword>
<comment type="similarity">
    <text evidence="5">Belongs to the SAT4 family.</text>
</comment>
<dbReference type="Proteomes" id="UP000813444">
    <property type="component" value="Unassembled WGS sequence"/>
</dbReference>
<evidence type="ECO:0000256" key="4">
    <source>
        <dbReference type="ARBA" id="ARBA00023136"/>
    </source>
</evidence>
<feature type="transmembrane region" description="Helical" evidence="6">
    <location>
        <begin position="211"/>
        <end position="231"/>
    </location>
</feature>
<organism evidence="8 9">
    <name type="scientific">Stachybotrys elegans</name>
    <dbReference type="NCBI Taxonomy" id="80388"/>
    <lineage>
        <taxon>Eukaryota</taxon>
        <taxon>Fungi</taxon>
        <taxon>Dikarya</taxon>
        <taxon>Ascomycota</taxon>
        <taxon>Pezizomycotina</taxon>
        <taxon>Sordariomycetes</taxon>
        <taxon>Hypocreomycetidae</taxon>
        <taxon>Hypocreales</taxon>
        <taxon>Stachybotryaceae</taxon>
        <taxon>Stachybotrys</taxon>
    </lineage>
</organism>
<sequence length="243" mass="27237">LAALAVALRFITRGYVVRCLGGDDWMVAVALVCATSSIRATNQLSQGRFCTLPLALKEILLRRAQAVYFTIIFYNISLTLAKISVLVLYLRIFETSRPWGIYPVIAGIAIYGLWSFFSSIFYCSPIAAFWDVTIIDRKCLPNKPTWFTTASLNILTDFAILILPLPVLKNLQLGRRKKVGFFSVCIISVIRLHSLYVTSVSTDPTWDNAGVAIWSCIELNVAIICACLTTLRPLITRLYPRLF</sequence>
<feature type="domain" description="Rhodopsin" evidence="7">
    <location>
        <begin position="8"/>
        <end position="237"/>
    </location>
</feature>
<evidence type="ECO:0000259" key="7">
    <source>
        <dbReference type="Pfam" id="PF20684"/>
    </source>
</evidence>
<name>A0A8K0WKE5_9HYPO</name>
<feature type="non-terminal residue" evidence="8">
    <location>
        <position position="243"/>
    </location>
</feature>
<dbReference type="EMBL" id="JAGPNK010000022">
    <property type="protein sequence ID" value="KAH7304554.1"/>
    <property type="molecule type" value="Genomic_DNA"/>
</dbReference>
<keyword evidence="2 6" id="KW-0812">Transmembrane</keyword>
<dbReference type="OrthoDB" id="4916771at2759"/>
<evidence type="ECO:0000256" key="6">
    <source>
        <dbReference type="SAM" id="Phobius"/>
    </source>
</evidence>
<accession>A0A8K0WKE5</accession>
<evidence type="ECO:0000256" key="1">
    <source>
        <dbReference type="ARBA" id="ARBA00004141"/>
    </source>
</evidence>
<keyword evidence="3 6" id="KW-1133">Transmembrane helix</keyword>
<gene>
    <name evidence="8" type="ORF">B0I35DRAFT_330539</name>
</gene>
<dbReference type="GO" id="GO:0016020">
    <property type="term" value="C:membrane"/>
    <property type="evidence" value="ECO:0007669"/>
    <property type="project" value="UniProtKB-SubCell"/>
</dbReference>
<dbReference type="InterPro" id="IPR049326">
    <property type="entry name" value="Rhodopsin_dom_fungi"/>
</dbReference>
<feature type="transmembrane region" description="Helical" evidence="6">
    <location>
        <begin position="66"/>
        <end position="90"/>
    </location>
</feature>
<feature type="transmembrane region" description="Helical" evidence="6">
    <location>
        <begin position="102"/>
        <end position="130"/>
    </location>
</feature>
<evidence type="ECO:0000313" key="8">
    <source>
        <dbReference type="EMBL" id="KAH7304554.1"/>
    </source>
</evidence>
<comment type="subcellular location">
    <subcellularLocation>
        <location evidence="1">Membrane</location>
        <topology evidence="1">Multi-pass membrane protein</topology>
    </subcellularLocation>
</comment>
<evidence type="ECO:0000313" key="9">
    <source>
        <dbReference type="Proteomes" id="UP000813444"/>
    </source>
</evidence>
<dbReference type="InterPro" id="IPR052337">
    <property type="entry name" value="SAT4-like"/>
</dbReference>
<evidence type="ECO:0000256" key="5">
    <source>
        <dbReference type="ARBA" id="ARBA00038359"/>
    </source>
</evidence>
<feature type="transmembrane region" description="Helical" evidence="6">
    <location>
        <begin position="180"/>
        <end position="199"/>
    </location>
</feature>
<dbReference type="PANTHER" id="PTHR33048">
    <property type="entry name" value="PTH11-LIKE INTEGRAL MEMBRANE PROTEIN (AFU_ORTHOLOGUE AFUA_5G11245)"/>
    <property type="match status" value="1"/>
</dbReference>